<dbReference type="RefSeq" id="WP_227709286.1">
    <property type="nucleotide sequence ID" value="NZ_JAJEQX010000072.1"/>
</dbReference>
<dbReference type="EMBL" id="JAJEQX010000072">
    <property type="protein sequence ID" value="MCC2256326.1"/>
    <property type="molecule type" value="Genomic_DNA"/>
</dbReference>
<dbReference type="InterPro" id="IPR028350">
    <property type="entry name" value="DNAC/IstB-like"/>
</dbReference>
<dbReference type="PANTHER" id="PTHR30050:SF4">
    <property type="entry name" value="ATP-BINDING PROTEIN RV3427C IN INSERTION SEQUENCE-RELATED"/>
    <property type="match status" value="1"/>
</dbReference>
<dbReference type="PANTHER" id="PTHR30050">
    <property type="entry name" value="CHROMOSOMAL REPLICATION INITIATOR PROTEIN DNAA"/>
    <property type="match status" value="1"/>
</dbReference>
<keyword evidence="2" id="KW-0547">Nucleotide-binding</keyword>
<evidence type="ECO:0000313" key="3">
    <source>
        <dbReference type="Proteomes" id="UP001198151"/>
    </source>
</evidence>
<evidence type="ECO:0000259" key="1">
    <source>
        <dbReference type="Pfam" id="PF01695"/>
    </source>
</evidence>
<organism evidence="2 3">
    <name type="scientific">Ruminococcus turbiniformis</name>
    <dbReference type="NCBI Taxonomy" id="2881258"/>
    <lineage>
        <taxon>Bacteria</taxon>
        <taxon>Bacillati</taxon>
        <taxon>Bacillota</taxon>
        <taxon>Clostridia</taxon>
        <taxon>Eubacteriales</taxon>
        <taxon>Oscillospiraceae</taxon>
        <taxon>Ruminococcus</taxon>
    </lineage>
</organism>
<comment type="caution">
    <text evidence="2">The sequence shown here is derived from an EMBL/GenBank/DDBJ whole genome shotgun (WGS) entry which is preliminary data.</text>
</comment>
<dbReference type="Gene3D" id="3.40.50.300">
    <property type="entry name" value="P-loop containing nucleotide triphosphate hydrolases"/>
    <property type="match status" value="1"/>
</dbReference>
<reference evidence="2 3" key="1">
    <citation type="submission" date="2021-10" db="EMBL/GenBank/DDBJ databases">
        <title>Anaerobic single-cell dispensing facilitates the cultivation of human gut bacteria.</title>
        <authorList>
            <person name="Afrizal A."/>
        </authorList>
    </citation>
    <scope>NUCLEOTIDE SEQUENCE [LARGE SCALE GENOMIC DNA]</scope>
    <source>
        <strain evidence="2 3">CLA-AA-H200</strain>
    </source>
</reference>
<keyword evidence="3" id="KW-1185">Reference proteome</keyword>
<name>A0ABS8G287_9FIRM</name>
<dbReference type="PIRSF" id="PIRSF003073">
    <property type="entry name" value="DNAC_TnpB_IstB"/>
    <property type="match status" value="1"/>
</dbReference>
<dbReference type="SUPFAM" id="SSF52540">
    <property type="entry name" value="P-loop containing nucleoside triphosphate hydrolases"/>
    <property type="match status" value="1"/>
</dbReference>
<keyword evidence="2" id="KW-0067">ATP-binding</keyword>
<dbReference type="Proteomes" id="UP001198151">
    <property type="component" value="Unassembled WGS sequence"/>
</dbReference>
<dbReference type="InterPro" id="IPR002611">
    <property type="entry name" value="IstB_ATP-bd"/>
</dbReference>
<accession>A0ABS8G287</accession>
<dbReference type="GO" id="GO:0005524">
    <property type="term" value="F:ATP binding"/>
    <property type="evidence" value="ECO:0007669"/>
    <property type="project" value="UniProtKB-KW"/>
</dbReference>
<protein>
    <submittedName>
        <fullName evidence="2">ATP-binding protein</fullName>
    </submittedName>
</protein>
<proteinExistence type="predicted"/>
<sequence length="246" mass="28507">MKNDPTTDIYEMLDTLSLPVAAQRFMELSKSPELGSYTALQFVREVLEPQYIETLNNRFETNLRLSSLINKGAMAENLKTGNGRIYNDATVEQILKFHFAENRQNVGIYGVTGAGKSYFLSACCVEACRRNYRCKFVDYSDLLDELIVLNRQEDLNKYRKRIRYYARIQLLFIDDFAISRYSEEGIKILYHLIKLRDDLGTSTLFSCQYSPDEWGNQLSDEKECYGKLDGIRRRLTTGFTVLIEKA</sequence>
<gene>
    <name evidence="2" type="ORF">LKD70_18275</name>
</gene>
<dbReference type="InterPro" id="IPR027417">
    <property type="entry name" value="P-loop_NTPase"/>
</dbReference>
<evidence type="ECO:0000313" key="2">
    <source>
        <dbReference type="EMBL" id="MCC2256326.1"/>
    </source>
</evidence>
<feature type="domain" description="IstB-like ATP-binding" evidence="1">
    <location>
        <begin position="13"/>
        <end position="229"/>
    </location>
</feature>
<dbReference type="Pfam" id="PF01695">
    <property type="entry name" value="IstB_IS21"/>
    <property type="match status" value="1"/>
</dbReference>